<protein>
    <submittedName>
        <fullName evidence="1">VWA domain-containing protein</fullName>
    </submittedName>
</protein>
<keyword evidence="2" id="KW-1185">Reference proteome</keyword>
<accession>A0A1C2G4V2</accession>
<dbReference type="Gene3D" id="3.40.50.410">
    <property type="entry name" value="von Willebrand factor, type A domain"/>
    <property type="match status" value="1"/>
</dbReference>
<dbReference type="AlphaFoldDB" id="A0A1C2G4V2"/>
<dbReference type="InterPro" id="IPR002035">
    <property type="entry name" value="VWF_A"/>
</dbReference>
<dbReference type="InterPro" id="IPR036465">
    <property type="entry name" value="vWFA_dom_sf"/>
</dbReference>
<gene>
    <name evidence="1" type="ORF">C4900_14145</name>
</gene>
<proteinExistence type="predicted"/>
<evidence type="ECO:0000313" key="1">
    <source>
        <dbReference type="EMBL" id="RCN56876.1"/>
    </source>
</evidence>
<dbReference type="PANTHER" id="PTHR41248:SF1">
    <property type="entry name" value="NORD PROTEIN"/>
    <property type="match status" value="1"/>
</dbReference>
<dbReference type="OrthoDB" id="9758211at2"/>
<dbReference type="Proteomes" id="UP000253250">
    <property type="component" value="Unassembled WGS sequence"/>
</dbReference>
<dbReference type="PROSITE" id="PS50234">
    <property type="entry name" value="VWFA"/>
    <property type="match status" value="1"/>
</dbReference>
<reference evidence="1 2" key="1">
    <citation type="submission" date="2018-02" db="EMBL/GenBank/DDBJ databases">
        <title>Insights into the biology of acidophilic members of the Acidiferrobacteraceae family derived from comparative genomic analyses.</title>
        <authorList>
            <person name="Issotta F."/>
            <person name="Thyssen C."/>
            <person name="Mena C."/>
            <person name="Moya A."/>
            <person name="Bellenberg S."/>
            <person name="Sproer C."/>
            <person name="Covarrubias P.C."/>
            <person name="Sand W."/>
            <person name="Quatrini R."/>
            <person name="Vera M."/>
        </authorList>
    </citation>
    <scope>NUCLEOTIDE SEQUENCE [LARGE SCALE GENOMIC DNA]</scope>
    <source>
        <strain evidence="2">m-1</strain>
    </source>
</reference>
<dbReference type="EMBL" id="PSYR01000002">
    <property type="protein sequence ID" value="RCN56876.1"/>
    <property type="molecule type" value="Genomic_DNA"/>
</dbReference>
<sequence>MSQDPEAQLALVLSELKELSFVAHRDLTAALPALEACTAQTVARWAQTGRDLFLHDRDGGKAFLRASPGLARDVGAVDVWTEQARGFLAFRGSWKALTAYLAGFPEAVRVLGLDDARRWGDVGLEWARRHPESGAVFFETNVAELAAGRGFAGAWEVLGALADLAHERGLPASLALPGAIKVRALLGTEGLRAWLTRGADVLKAGRLRGEAFFRLEGSDSDEALRAVLPGFRTAEHERFLALVARAAFGVTPALAPAGLTVGAPAFVETDGRVLFVPPAFPSREQALAALLHHAGHLHFGTYEQGAIERLFALAGMAHPPLDADQRVTWRPLFALFGADLVRFQVLFDLCEDFRIDARVQALMPNHVPRLCALATTRPEGPAGAYFDLARHSLQVLAGQVPPSGPWARLLAPDADLTTAWVEARALYEGSALPALSLASRDAAYLPGRSPNHARPVYPRATGREEAPEPDADPRATPTTEPGAARPAPVSAGHDPDMELPPEDTSGSGGRVGVGKPQPAAGGARRRRLRPPGEGLPYPEWDYRDNTYRRDWTRVVERALVERDLACAHALMARHAPVLQRLKRAIQAEKPRRVAPQRRQNEGEELDLDAAVEYVTDRRTGARPAPRIYRRRRHLVRDTGVLLLADLSTSIMQQAADGEGRVVDRMKAALLLFARALEEVGDYYAIAGFASKYRDAVSYYPIKDFARRLTPETEAMLGGLSGRLATRMGAAIRHACVRFGESPAARRLLLILSDGRPADYDDGGDERYLHEDTRMAVKEAAEQGIHAFCITLDASGSAYLERIFGRGHFLVIDRLDDLPRRLPQVYLRLRRGA</sequence>
<dbReference type="RefSeq" id="WP_065968656.1">
    <property type="nucleotide sequence ID" value="NZ_CP080624.1"/>
</dbReference>
<dbReference type="STRING" id="163359.A9R16_06160"/>
<dbReference type="SUPFAM" id="SSF53300">
    <property type="entry name" value="vWA-like"/>
    <property type="match status" value="1"/>
</dbReference>
<comment type="caution">
    <text evidence="1">The sequence shown here is derived from an EMBL/GenBank/DDBJ whole genome shotgun (WGS) entry which is preliminary data.</text>
</comment>
<organism evidence="1 2">
    <name type="scientific">Acidiferrobacter thiooxydans</name>
    <dbReference type="NCBI Taxonomy" id="163359"/>
    <lineage>
        <taxon>Bacteria</taxon>
        <taxon>Pseudomonadati</taxon>
        <taxon>Pseudomonadota</taxon>
        <taxon>Gammaproteobacteria</taxon>
        <taxon>Acidiferrobacterales</taxon>
        <taxon>Acidiferrobacteraceae</taxon>
        <taxon>Acidiferrobacter</taxon>
    </lineage>
</organism>
<dbReference type="SMART" id="SM00327">
    <property type="entry name" value="VWA"/>
    <property type="match status" value="1"/>
</dbReference>
<dbReference type="InterPro" id="IPR051928">
    <property type="entry name" value="NorD/CobT"/>
</dbReference>
<evidence type="ECO:0000313" key="2">
    <source>
        <dbReference type="Proteomes" id="UP000253250"/>
    </source>
</evidence>
<name>A0A1C2G4V2_9GAMM</name>
<dbReference type="PANTHER" id="PTHR41248">
    <property type="entry name" value="NORD PROTEIN"/>
    <property type="match status" value="1"/>
</dbReference>